<dbReference type="PROSITE" id="PS00455">
    <property type="entry name" value="AMP_BINDING"/>
    <property type="match status" value="1"/>
</dbReference>
<dbReference type="Gene3D" id="1.10.1200.10">
    <property type="entry name" value="ACP-like"/>
    <property type="match status" value="1"/>
</dbReference>
<feature type="domain" description="Carrier" evidence="4">
    <location>
        <begin position="1037"/>
        <end position="1115"/>
    </location>
</feature>
<dbReference type="InterPro" id="IPR010080">
    <property type="entry name" value="Thioester_reductase-like_dom"/>
</dbReference>
<sequence>MSIPTRTTPLVAKPFSLFSDAKGVDKALAEIDARGVLSRSSILDLYPCTPLQESLMALSKIQRNAYVAQLVFPFVVPVDIERFRIAWERVVSNNDILRTQIVQSPRFGSLQVVLKDVPSLLEIKASRLDAHLETDILIPFDYGTLLWRASIVTEDMQIYFVCTMHHSIYDRWTIPLMLQQVVETYHEGPVTAPSPQFSSFIKYLTSLSNSASENFWREQLQDYQTKDFPPRPTDPQHIRQNQRHRFSIPFVKRQGQNTTIATLIRATWAFVVSQYSDSSDVAFGMTVSGRNAPVGGIMEIMGPTITIVPVRLQIHARQLISEFLGAVQNQATSITPYEHKGLQNISQVSEGCKNACDFQNLLVIQIPSDQNTTGSLFGPVIVPNELVRTFSSYPLVVEANAGDSSIDLDISFDAGIISRVQVERLAFHFQNVLQTIQAAPTSMTIGEINMFSLHDQSQIEKWNEKYPETVSECIHEIIERNVRASPFAEAVYGWDKTFTYAELDKLSSQLAENLVRKFSIGAERFVPLLFEKSAWFVVAIMGVIKAGAAFVPLDINHPRQRLEEIIRQVGATVILASTTTEKLLNVIGVDTTVLSNSLFEVKPNSVSAPVEFQRAHGTNHDQYVNTPKDSSQFMISRPKGSPSPASPQSPVYVIFTSGSTGKPKGVVIEHRALCSGLKSRREALNLSTESRILQFSSFSFDAAVEDIFSSLAFGGCVCIPSEESRLSGINQFIQKSRANTVTLTPSSAGNLNPAEVPSLKYMRLGGERLTSAQVSKWANVLSLKNCYGPTETCVIATASEKATVESDPSNIGKGIGTVTWIVNQENADYLTPLGLVGELLLEGPLLARGYLHDDEKTRCSFITNPKWAMSVRPDEPRRFYKTGDLVKYDANGNILYVGRKDTQVKLHGLRIELGEIEYHISQHIPPLWNVIVEPVDSIRGEHRSTFLAAMFSIKGNGRDFRVLPITDELRRIFQQLETKIRVTLAQYMVPRLYIPLHGFPSTTSGKTDRKALRALGTQIASVELDSYLISPNLNKEMPATNLEADLQRTWANILCVDKTKVGVNESFFQLGGDSINAVSLSVAIQKEYDATVSIQSLMGSRNTIRNLAAQIGKLKLGEAVVGREVDLIKEFDNLMGDVVHESEGSTVFLTGATGFLGTQLLRQLLNVESVKKVILLVRAENADEGLKRVIQVAQQNLWWHDKFATNIEIWAGDLAKPQLGLPAEQWINLNLSVDIIIHNGAVVNWAADFEALKSPNVNSTAQLLKVIKKSSAKPKFVYISGGAHLEYDTLEKREDISIALSKGNGYAQTKFLAEVLVRNFAAVHARGGLVSVVKPAYLIGTREEGVANTDDFFWRVVASAMEVGSYPTEESWLAISSVSDVSATILKQVLDSNSDAYVQVKDGLAVMEFWNMLVEELYYDMKPVQWSEWLSLMRQKLDEVGKTHVLWPVFQFLGQLGTSKQHYNQEDNNKIKIKIALKKNIEYLVRIGYLPSAKGERSPRRTLKEGRTAILHTRL</sequence>
<keyword evidence="3" id="KW-0436">Ligase</keyword>
<dbReference type="InterPro" id="IPR036736">
    <property type="entry name" value="ACP-like_sf"/>
</dbReference>
<dbReference type="InterPro" id="IPR001242">
    <property type="entry name" value="Condensation_dom"/>
</dbReference>
<dbReference type="Pfam" id="PF07993">
    <property type="entry name" value="NAD_binding_4"/>
    <property type="match status" value="1"/>
</dbReference>
<dbReference type="GO" id="GO:0016874">
    <property type="term" value="F:ligase activity"/>
    <property type="evidence" value="ECO:0007669"/>
    <property type="project" value="UniProtKB-KW"/>
</dbReference>
<dbReference type="InterPro" id="IPR009081">
    <property type="entry name" value="PP-bd_ACP"/>
</dbReference>
<protein>
    <recommendedName>
        <fullName evidence="4">Carrier domain-containing protein</fullName>
    </recommendedName>
</protein>
<dbReference type="SUPFAM" id="SSF52777">
    <property type="entry name" value="CoA-dependent acyltransferases"/>
    <property type="match status" value="2"/>
</dbReference>
<dbReference type="Gene3D" id="3.30.559.30">
    <property type="entry name" value="Nonribosomal peptide synthetase, condensation domain"/>
    <property type="match status" value="1"/>
</dbReference>
<dbReference type="GO" id="GO:0044550">
    <property type="term" value="P:secondary metabolite biosynthetic process"/>
    <property type="evidence" value="ECO:0007669"/>
    <property type="project" value="TreeGrafter"/>
</dbReference>
<proteinExistence type="predicted"/>
<dbReference type="NCBIfam" id="TIGR01746">
    <property type="entry name" value="Thioester-redct"/>
    <property type="match status" value="1"/>
</dbReference>
<evidence type="ECO:0000259" key="4">
    <source>
        <dbReference type="PROSITE" id="PS50075"/>
    </source>
</evidence>
<dbReference type="InterPro" id="IPR036291">
    <property type="entry name" value="NAD(P)-bd_dom_sf"/>
</dbReference>
<dbReference type="Pfam" id="PF00501">
    <property type="entry name" value="AMP-binding"/>
    <property type="match status" value="1"/>
</dbReference>
<dbReference type="Gene3D" id="3.40.50.12780">
    <property type="entry name" value="N-terminal domain of ligase-like"/>
    <property type="match status" value="1"/>
</dbReference>
<keyword evidence="6" id="KW-1185">Reference proteome</keyword>
<evidence type="ECO:0000313" key="5">
    <source>
        <dbReference type="EMBL" id="KAK6342447.1"/>
    </source>
</evidence>
<dbReference type="GO" id="GO:0043041">
    <property type="term" value="P:amino acid activation for nonribosomal peptide biosynthetic process"/>
    <property type="evidence" value="ECO:0007669"/>
    <property type="project" value="TreeGrafter"/>
</dbReference>
<accession>A0AAN8RBZ6</accession>
<dbReference type="InterPro" id="IPR010071">
    <property type="entry name" value="AA_adenyl_dom"/>
</dbReference>
<dbReference type="InterPro" id="IPR020845">
    <property type="entry name" value="AMP-binding_CS"/>
</dbReference>
<dbReference type="PROSITE" id="PS50075">
    <property type="entry name" value="CARRIER"/>
    <property type="match status" value="1"/>
</dbReference>
<keyword evidence="2" id="KW-0597">Phosphoprotein</keyword>
<dbReference type="SUPFAM" id="SSF51735">
    <property type="entry name" value="NAD(P)-binding Rossmann-fold domains"/>
    <property type="match status" value="1"/>
</dbReference>
<dbReference type="EMBL" id="JAVHNR010000005">
    <property type="protein sequence ID" value="KAK6342447.1"/>
    <property type="molecule type" value="Genomic_DNA"/>
</dbReference>
<dbReference type="InterPro" id="IPR045851">
    <property type="entry name" value="AMP-bd_C_sf"/>
</dbReference>
<gene>
    <name evidence="5" type="ORF">TWF718_007850</name>
</gene>
<dbReference type="InterPro" id="IPR023213">
    <property type="entry name" value="CAT-like_dom_sf"/>
</dbReference>
<dbReference type="CDD" id="cd05918">
    <property type="entry name" value="A_NRPS_SidN3_like"/>
    <property type="match status" value="1"/>
</dbReference>
<keyword evidence="1" id="KW-0596">Phosphopantetheine</keyword>
<dbReference type="PIRSF" id="PIRSF001617">
    <property type="entry name" value="Alpha-AR"/>
    <property type="match status" value="1"/>
</dbReference>
<evidence type="ECO:0000256" key="3">
    <source>
        <dbReference type="ARBA" id="ARBA00022598"/>
    </source>
</evidence>
<dbReference type="SUPFAM" id="SSF56801">
    <property type="entry name" value="Acetyl-CoA synthetase-like"/>
    <property type="match status" value="1"/>
</dbReference>
<dbReference type="Pfam" id="PF00550">
    <property type="entry name" value="PP-binding"/>
    <property type="match status" value="1"/>
</dbReference>
<dbReference type="GO" id="GO:0005737">
    <property type="term" value="C:cytoplasm"/>
    <property type="evidence" value="ECO:0007669"/>
    <property type="project" value="TreeGrafter"/>
</dbReference>
<dbReference type="Gene3D" id="3.40.50.720">
    <property type="entry name" value="NAD(P)-binding Rossmann-like Domain"/>
    <property type="match status" value="1"/>
</dbReference>
<dbReference type="Gene3D" id="3.30.300.30">
    <property type="match status" value="1"/>
</dbReference>
<dbReference type="SUPFAM" id="SSF47336">
    <property type="entry name" value="ACP-like"/>
    <property type="match status" value="1"/>
</dbReference>
<dbReference type="GO" id="GO:0031177">
    <property type="term" value="F:phosphopantetheine binding"/>
    <property type="evidence" value="ECO:0007669"/>
    <property type="project" value="TreeGrafter"/>
</dbReference>
<dbReference type="InterPro" id="IPR042099">
    <property type="entry name" value="ANL_N_sf"/>
</dbReference>
<dbReference type="Proteomes" id="UP001313282">
    <property type="component" value="Unassembled WGS sequence"/>
</dbReference>
<evidence type="ECO:0000313" key="6">
    <source>
        <dbReference type="Proteomes" id="UP001313282"/>
    </source>
</evidence>
<dbReference type="PANTHER" id="PTHR45527">
    <property type="entry name" value="NONRIBOSOMAL PEPTIDE SYNTHETASE"/>
    <property type="match status" value="1"/>
</dbReference>
<comment type="caution">
    <text evidence="5">The sequence shown here is derived from an EMBL/GenBank/DDBJ whole genome shotgun (WGS) entry which is preliminary data.</text>
</comment>
<organism evidence="5 6">
    <name type="scientific">Orbilia javanica</name>
    <dbReference type="NCBI Taxonomy" id="47235"/>
    <lineage>
        <taxon>Eukaryota</taxon>
        <taxon>Fungi</taxon>
        <taxon>Dikarya</taxon>
        <taxon>Ascomycota</taxon>
        <taxon>Pezizomycotina</taxon>
        <taxon>Orbiliomycetes</taxon>
        <taxon>Orbiliales</taxon>
        <taxon>Orbiliaceae</taxon>
        <taxon>Orbilia</taxon>
    </lineage>
</organism>
<name>A0AAN8RBZ6_9PEZI</name>
<dbReference type="PANTHER" id="PTHR45527:SF1">
    <property type="entry name" value="FATTY ACID SYNTHASE"/>
    <property type="match status" value="1"/>
</dbReference>
<dbReference type="InterPro" id="IPR013120">
    <property type="entry name" value="FAR_NAD-bd"/>
</dbReference>
<evidence type="ECO:0000256" key="2">
    <source>
        <dbReference type="ARBA" id="ARBA00022553"/>
    </source>
</evidence>
<dbReference type="CDD" id="cd19545">
    <property type="entry name" value="FUM14_C_NRPS-like"/>
    <property type="match status" value="1"/>
</dbReference>
<dbReference type="Pfam" id="PF00668">
    <property type="entry name" value="Condensation"/>
    <property type="match status" value="1"/>
</dbReference>
<dbReference type="NCBIfam" id="TIGR01733">
    <property type="entry name" value="AA-adenyl-dom"/>
    <property type="match status" value="1"/>
</dbReference>
<dbReference type="Gene3D" id="3.30.559.10">
    <property type="entry name" value="Chloramphenicol acetyltransferase-like domain"/>
    <property type="match status" value="1"/>
</dbReference>
<dbReference type="InterPro" id="IPR000873">
    <property type="entry name" value="AMP-dep_synth/lig_dom"/>
</dbReference>
<evidence type="ECO:0000256" key="1">
    <source>
        <dbReference type="ARBA" id="ARBA00022450"/>
    </source>
</evidence>
<reference evidence="5 6" key="1">
    <citation type="submission" date="2019-10" db="EMBL/GenBank/DDBJ databases">
        <authorList>
            <person name="Palmer J.M."/>
        </authorList>
    </citation>
    <scope>NUCLEOTIDE SEQUENCE [LARGE SCALE GENOMIC DNA]</scope>
    <source>
        <strain evidence="5 6">TWF718</strain>
    </source>
</reference>